<dbReference type="Gramene" id="PNW83657">
    <property type="protein sequence ID" value="PNW83657"/>
    <property type="gene ID" value="CHLRE_05g238311v5"/>
</dbReference>
<dbReference type="Proteomes" id="UP000006906">
    <property type="component" value="Chromosome 5"/>
</dbReference>
<organism evidence="2 3">
    <name type="scientific">Chlamydomonas reinhardtii</name>
    <name type="common">Chlamydomonas smithii</name>
    <dbReference type="NCBI Taxonomy" id="3055"/>
    <lineage>
        <taxon>Eukaryota</taxon>
        <taxon>Viridiplantae</taxon>
        <taxon>Chlorophyta</taxon>
        <taxon>core chlorophytes</taxon>
        <taxon>Chlorophyceae</taxon>
        <taxon>CS clade</taxon>
        <taxon>Chlamydomonadales</taxon>
        <taxon>Chlamydomonadaceae</taxon>
        <taxon>Chlamydomonas</taxon>
    </lineage>
</organism>
<evidence type="ECO:0000313" key="2">
    <source>
        <dbReference type="EMBL" id="PNW83657.1"/>
    </source>
</evidence>
<feature type="compositionally biased region" description="Polar residues" evidence="1">
    <location>
        <begin position="1"/>
        <end position="19"/>
    </location>
</feature>
<dbReference type="KEGG" id="cre:CHLRE_05g238311v5"/>
<dbReference type="PaxDb" id="3055-EDO99876"/>
<dbReference type="Gramene" id="PNW83658">
    <property type="protein sequence ID" value="PNW83658"/>
    <property type="gene ID" value="CHLRE_05g238311v5"/>
</dbReference>
<keyword evidence="3" id="KW-1185">Reference proteome</keyword>
<reference evidence="2" key="2">
    <citation type="submission" date="2017-07" db="EMBL/GenBank/DDBJ databases">
        <title>WGS assembly of Chlamydomonas reinhardtii.</title>
        <authorList>
            <consortium name="Chlamydomonas Annotation Team"/>
            <consortium name="JGI Annotation Team"/>
            <person name="Merchant S.S."/>
            <person name="Prochnik S.E."/>
            <person name="Vallon O."/>
            <person name="Harris E.H."/>
            <person name="Karpowicz S.J."/>
            <person name="Witman G.B."/>
            <person name="Terry A."/>
            <person name="Salamov A."/>
            <person name="Fritz-Laylin L.K."/>
            <person name="Marechal-Drouard L."/>
            <person name="Marshall W.F."/>
            <person name="Qu L.H."/>
            <person name="Nelson D.R."/>
            <person name="Sanderfoot A.A."/>
            <person name="Spalding M.H."/>
            <person name="Kapitonov V.V."/>
            <person name="Ren Q."/>
            <person name="Ferris P."/>
            <person name="Lindquist E."/>
            <person name="Shapiro H."/>
            <person name="Lucas S.M."/>
            <person name="Grimwood J."/>
            <person name="Schmutz J."/>
            <person name="Grigoriev I.V."/>
            <person name="Rokhsar D.S."/>
        </authorList>
    </citation>
    <scope>NUCLEOTIDE SEQUENCE</scope>
    <source>
        <strain evidence="2">CC-503 cw92 mt+</strain>
    </source>
</reference>
<dbReference type="HOGENOM" id="CLU_1063039_0_0_1"/>
<dbReference type="RefSeq" id="XP_042924877.1">
    <property type="nucleotide sequence ID" value="XM_043062313.1"/>
</dbReference>
<sequence length="262" mass="26731">MAPTFSCTARQGASASAPQLTGAAPSRHYRRSTTTKAPRKRTFLVGMTRFDARMELGAGLASSACGAAGSNTLGGSCQLLSCGGDDNSGRINNNSFGGNGGNNGGSNGGFGFSSGDFGMPESRMGRALIGAFALTALVAAFPEQSRAMLGSSATSPAVSPNSGLLSASRADAPLGRVSTGSRSSSGRSKVVHVVGRDSTLVVPLTQASLPDSQLLSRSPVNGGFLSGGGRVRIVDAPIQLTHDEVSMIAEKQYRVRESMRVN</sequence>
<name>A8J889_CHLRE</name>
<evidence type="ECO:0000313" key="3">
    <source>
        <dbReference type="Proteomes" id="UP000006906"/>
    </source>
</evidence>
<dbReference type="EMBL" id="CM008966">
    <property type="protein sequence ID" value="PNW83658.1"/>
    <property type="molecule type" value="Genomic_DNA"/>
</dbReference>
<evidence type="ECO:0000256" key="1">
    <source>
        <dbReference type="SAM" id="MobiDB-lite"/>
    </source>
</evidence>
<dbReference type="RefSeq" id="XP_001697724.1">
    <property type="nucleotide sequence ID" value="XM_001697672.2"/>
</dbReference>
<dbReference type="GeneID" id="5723284"/>
<protein>
    <submittedName>
        <fullName evidence="2">Uncharacterized protein</fullName>
    </submittedName>
</protein>
<feature type="region of interest" description="Disordered" evidence="1">
    <location>
        <begin position="1"/>
        <end position="38"/>
    </location>
</feature>
<feature type="compositionally biased region" description="Basic residues" evidence="1">
    <location>
        <begin position="27"/>
        <end position="38"/>
    </location>
</feature>
<dbReference type="OrthoDB" id="532602at2759"/>
<proteinExistence type="predicted"/>
<reference evidence="2 3" key="1">
    <citation type="journal article" date="2007" name="Science">
        <title>The Chlamydomonas genome reveals the evolution of key animal and plant functions.</title>
        <authorList>
            <person name="Merchant S.S."/>
            <person name="Prochnik S.E."/>
            <person name="Vallon O."/>
            <person name="Harris E.H."/>
            <person name="Karpowicz S.J."/>
            <person name="Witman G.B."/>
            <person name="Terry A."/>
            <person name="Salamov A."/>
            <person name="Fritz-Laylin L.K."/>
            <person name="Marechal-Drouard L."/>
            <person name="Marshall W.F."/>
            <person name="Qu L.H."/>
            <person name="Nelson D.R."/>
            <person name="Sanderfoot A.A."/>
            <person name="Spalding M.H."/>
            <person name="Kapitonov V.V."/>
            <person name="Ren Q."/>
            <person name="Ferris P."/>
            <person name="Lindquist E."/>
            <person name="Shapiro H."/>
            <person name="Lucas S.M."/>
            <person name="Grimwood J."/>
            <person name="Schmutz J."/>
            <person name="Cardol P."/>
            <person name="Cerutti H."/>
            <person name="Chanfreau G."/>
            <person name="Chen C.L."/>
            <person name="Cognat V."/>
            <person name="Croft M.T."/>
            <person name="Dent R."/>
            <person name="Dutcher S."/>
            <person name="Fernandez E."/>
            <person name="Fukuzawa H."/>
            <person name="Gonzalez-Ballester D."/>
            <person name="Gonzalez-Halphen D."/>
            <person name="Hallmann A."/>
            <person name="Hanikenne M."/>
            <person name="Hippler M."/>
            <person name="Inwood W."/>
            <person name="Jabbari K."/>
            <person name="Kalanon M."/>
            <person name="Kuras R."/>
            <person name="Lefebvre P.A."/>
            <person name="Lemaire S.D."/>
            <person name="Lobanov A.V."/>
            <person name="Lohr M."/>
            <person name="Manuell A."/>
            <person name="Meier I."/>
            <person name="Mets L."/>
            <person name="Mittag M."/>
            <person name="Mittelmeier T."/>
            <person name="Moroney J.V."/>
            <person name="Moseley J."/>
            <person name="Napoli C."/>
            <person name="Nedelcu A.M."/>
            <person name="Niyogi K."/>
            <person name="Novoselov S.V."/>
            <person name="Paulsen I.T."/>
            <person name="Pazour G."/>
            <person name="Purton S."/>
            <person name="Ral J.P."/>
            <person name="Riano-Pachon D.M."/>
            <person name="Riekhof W."/>
            <person name="Rymarquis L."/>
            <person name="Schroda M."/>
            <person name="Stern D."/>
            <person name="Umen J."/>
            <person name="Willows R."/>
            <person name="Wilson N."/>
            <person name="Zimmer S.L."/>
            <person name="Allmer J."/>
            <person name="Balk J."/>
            <person name="Bisova K."/>
            <person name="Chen C.J."/>
            <person name="Elias M."/>
            <person name="Gendler K."/>
            <person name="Hauser C."/>
            <person name="Lamb M.R."/>
            <person name="Ledford H."/>
            <person name="Long J.C."/>
            <person name="Minagawa J."/>
            <person name="Page M.D."/>
            <person name="Pan J."/>
            <person name="Pootakham W."/>
            <person name="Roje S."/>
            <person name="Rose A."/>
            <person name="Stahlberg E."/>
            <person name="Terauchi A.M."/>
            <person name="Yang P."/>
            <person name="Ball S."/>
            <person name="Bowler C."/>
            <person name="Dieckmann C.L."/>
            <person name="Gladyshev V.N."/>
            <person name="Green P."/>
            <person name="Jorgensen R."/>
            <person name="Mayfield S."/>
            <person name="Mueller-Roeber B."/>
            <person name="Rajamani S."/>
            <person name="Sayre R.T."/>
            <person name="Brokstein P."/>
            <person name="Dubchak I."/>
            <person name="Goodstein D."/>
            <person name="Hornick L."/>
            <person name="Huang Y.W."/>
            <person name="Jhaveri J."/>
            <person name="Luo Y."/>
            <person name="Martinez D."/>
            <person name="Ngau W.C."/>
            <person name="Otillar B."/>
            <person name="Poliakov A."/>
            <person name="Porter A."/>
            <person name="Szajkowski L."/>
            <person name="Werner G."/>
            <person name="Zhou K."/>
            <person name="Grigoriev I.V."/>
            <person name="Rokhsar D.S."/>
            <person name="Grossman A.R."/>
        </authorList>
    </citation>
    <scope>NUCLEOTIDE SEQUENCE [LARGE SCALE GENOMIC DNA]</scope>
    <source>
        <strain evidence="3">CC-503</strain>
        <strain evidence="2">CC-503 cw92 mt+</strain>
    </source>
</reference>
<dbReference type="AlphaFoldDB" id="A8J889"/>
<dbReference type="OMA" id="PSICAPV"/>
<accession>A8J889</accession>
<gene>
    <name evidence="2" type="ORF">CHLRE_05g238311v5</name>
</gene>
<dbReference type="EMBL" id="CM008966">
    <property type="protein sequence ID" value="PNW83657.1"/>
    <property type="molecule type" value="Genomic_DNA"/>
</dbReference>